<dbReference type="OrthoDB" id="178148at2157"/>
<evidence type="ECO:0000313" key="3">
    <source>
        <dbReference type="EMBL" id="QFU84124.1"/>
    </source>
</evidence>
<sequence>MDLTKYRSKLIGSDDERAVSPVIGVILMVAITVILAAVIAAFVLDLGDSMGDTTPTLSGETTTNSDWDATDTSEESLFHVSHQTGDSFSAEDMRVVLRGEDGEQLASFDTDSDWADVSDNSHLSSSDTVWVEVDGQSANDINSEEFGGGTTVTVGVGASNADSSDVVQGDGSGNLDGVEHGEMTVQIIHTPTDTTVVDHTNEIPDNS</sequence>
<dbReference type="Pfam" id="PF07790">
    <property type="entry name" value="Pilin_N"/>
    <property type="match status" value="1"/>
</dbReference>
<dbReference type="PANTHER" id="PTHR38138">
    <property type="entry name" value="VNG6441H"/>
    <property type="match status" value="1"/>
</dbReference>
<dbReference type="KEGG" id="nas:GCU68_07075"/>
<dbReference type="EMBL" id="CP045488">
    <property type="protein sequence ID" value="QFU84124.1"/>
    <property type="molecule type" value="Genomic_DNA"/>
</dbReference>
<keyword evidence="1" id="KW-1133">Transmembrane helix</keyword>
<evidence type="ECO:0000259" key="2">
    <source>
        <dbReference type="Pfam" id="PF07790"/>
    </source>
</evidence>
<protein>
    <submittedName>
        <fullName evidence="3">Type IV pilin</fullName>
    </submittedName>
</protein>
<gene>
    <name evidence="3" type="ORF">GCU68_07075</name>
</gene>
<dbReference type="Proteomes" id="UP000326170">
    <property type="component" value="Chromosome"/>
</dbReference>
<reference evidence="3 4" key="1">
    <citation type="journal article" date="2007" name="Int. J. Syst. Evol. Microbiol.">
        <title>Natronorubrum sulfidifaciens sp. nov., an extremely haloalkaliphilic archaeon isolated from Aiding salt lake in Xin-Jiang, China.</title>
        <authorList>
            <person name="Cui H.L."/>
            <person name="Tohty D."/>
            <person name="Liu H.C."/>
            <person name="Liu S.J."/>
            <person name="Oren A."/>
            <person name="Zhou P.J."/>
        </authorList>
    </citation>
    <scope>NUCLEOTIDE SEQUENCE [LARGE SCALE GENOMIC DNA]</scope>
    <source>
        <strain evidence="3 4">7-3</strain>
    </source>
</reference>
<dbReference type="InterPro" id="IPR012859">
    <property type="entry name" value="Pilin_N_archaeal"/>
</dbReference>
<keyword evidence="4" id="KW-1185">Reference proteome</keyword>
<keyword evidence="1" id="KW-0472">Membrane</keyword>
<dbReference type="AlphaFoldDB" id="A0A5P9P7K6"/>
<accession>A0A5P9P7K6</accession>
<feature type="transmembrane region" description="Helical" evidence="1">
    <location>
        <begin position="21"/>
        <end position="44"/>
    </location>
</feature>
<dbReference type="PANTHER" id="PTHR38138:SF1">
    <property type="entry name" value="ARCHAEAL TYPE IV PILIN N-TERMINAL DOMAIN-CONTAINING PROTEIN"/>
    <property type="match status" value="1"/>
</dbReference>
<name>A0A5P9P7K6_9EURY</name>
<evidence type="ECO:0000256" key="1">
    <source>
        <dbReference type="SAM" id="Phobius"/>
    </source>
</evidence>
<dbReference type="NCBIfam" id="TIGR02537">
    <property type="entry name" value="arch_flag_Nterm"/>
    <property type="match status" value="1"/>
</dbReference>
<feature type="domain" description="Archaeal Type IV pilin N-terminal" evidence="2">
    <location>
        <begin position="17"/>
        <end position="100"/>
    </location>
</feature>
<dbReference type="InterPro" id="IPR013373">
    <property type="entry name" value="Flagellin/pilin_N_arc"/>
</dbReference>
<proteinExistence type="predicted"/>
<keyword evidence="1" id="KW-0812">Transmembrane</keyword>
<organism evidence="3 4">
    <name type="scientific">Natronorubrum aibiense</name>
    <dbReference type="NCBI Taxonomy" id="348826"/>
    <lineage>
        <taxon>Archaea</taxon>
        <taxon>Methanobacteriati</taxon>
        <taxon>Methanobacteriota</taxon>
        <taxon>Stenosarchaea group</taxon>
        <taxon>Halobacteria</taxon>
        <taxon>Halobacteriales</taxon>
        <taxon>Natrialbaceae</taxon>
        <taxon>Natronorubrum</taxon>
    </lineage>
</organism>
<evidence type="ECO:0000313" key="4">
    <source>
        <dbReference type="Proteomes" id="UP000326170"/>
    </source>
</evidence>